<dbReference type="HOGENOM" id="CLU_104042_0_0_1"/>
<evidence type="ECO:0000259" key="5">
    <source>
        <dbReference type="Pfam" id="PF02902"/>
    </source>
</evidence>
<dbReference type="EMBL" id="AGNK02003847">
    <property type="status" value="NOT_ANNOTATED_CDS"/>
    <property type="molecule type" value="Genomic_DNA"/>
</dbReference>
<keyword evidence="7" id="KW-1185">Reference proteome</keyword>
<protein>
    <recommendedName>
        <fullName evidence="5">Ubiquitin-like protease family profile domain-containing protein</fullName>
    </recommendedName>
</protein>
<dbReference type="AlphaFoldDB" id="K3YNA7"/>
<name>K3YNA7_SETIT</name>
<dbReference type="Gramene" id="KQL01801">
    <property type="protein sequence ID" value="KQL01801"/>
    <property type="gene ID" value="SETIT_015747mg"/>
</dbReference>
<evidence type="ECO:0000313" key="6">
    <source>
        <dbReference type="EnsemblPlants" id="KQL01801"/>
    </source>
</evidence>
<dbReference type="SUPFAM" id="SSF54001">
    <property type="entry name" value="Cysteine proteinases"/>
    <property type="match status" value="1"/>
</dbReference>
<comment type="similarity">
    <text evidence="1">Belongs to the peptidase C48 family.</text>
</comment>
<dbReference type="InterPro" id="IPR038765">
    <property type="entry name" value="Papain-like_cys_pep_sf"/>
</dbReference>
<organism evidence="6 7">
    <name type="scientific">Setaria italica</name>
    <name type="common">Foxtail millet</name>
    <name type="synonym">Panicum italicum</name>
    <dbReference type="NCBI Taxonomy" id="4555"/>
    <lineage>
        <taxon>Eukaryota</taxon>
        <taxon>Viridiplantae</taxon>
        <taxon>Streptophyta</taxon>
        <taxon>Embryophyta</taxon>
        <taxon>Tracheophyta</taxon>
        <taxon>Spermatophyta</taxon>
        <taxon>Magnoliopsida</taxon>
        <taxon>Liliopsida</taxon>
        <taxon>Poales</taxon>
        <taxon>Poaceae</taxon>
        <taxon>PACMAD clade</taxon>
        <taxon>Panicoideae</taxon>
        <taxon>Panicodae</taxon>
        <taxon>Paniceae</taxon>
        <taxon>Cenchrinae</taxon>
        <taxon>Setaria</taxon>
    </lineage>
</organism>
<evidence type="ECO:0000256" key="3">
    <source>
        <dbReference type="ARBA" id="ARBA00022801"/>
    </source>
</evidence>
<keyword evidence="3" id="KW-0378">Hydrolase</keyword>
<reference evidence="6" key="2">
    <citation type="submission" date="2018-08" db="UniProtKB">
        <authorList>
            <consortium name="EnsemblPlants"/>
        </authorList>
    </citation>
    <scope>IDENTIFICATION</scope>
    <source>
        <strain evidence="6">Yugu1</strain>
    </source>
</reference>
<dbReference type="Gene3D" id="3.40.395.10">
    <property type="entry name" value="Adenoviral Proteinase, Chain A"/>
    <property type="match status" value="1"/>
</dbReference>
<feature type="region of interest" description="Disordered" evidence="4">
    <location>
        <begin position="1"/>
        <end position="23"/>
    </location>
</feature>
<dbReference type="EnsemblPlants" id="KQL01801">
    <property type="protein sequence ID" value="KQL01801"/>
    <property type="gene ID" value="SETIT_015747mg"/>
</dbReference>
<keyword evidence="2" id="KW-0645">Protease</keyword>
<feature type="compositionally biased region" description="Polar residues" evidence="4">
    <location>
        <begin position="1"/>
        <end position="10"/>
    </location>
</feature>
<dbReference type="Proteomes" id="UP000004995">
    <property type="component" value="Unassembled WGS sequence"/>
</dbReference>
<evidence type="ECO:0000256" key="1">
    <source>
        <dbReference type="ARBA" id="ARBA00005234"/>
    </source>
</evidence>
<sequence length="193" mass="21596">MSTKKQQPAKGSQKELNKGGATAWTKANPGFKYGQPMLTAAELERSGPATAALQAYYLKRCKSNLSYVVDFLTKAIKQFAKKDCIMFAHNTGTHLVLVVVIPRWGKVLYFDSIRSQSRDPSLLKDVINDEHNQCCMLCRAYLSICRLKGLDEKALVHVSKFPCHQQPPGNACGFYTTNHMLDAMRILDVDNPQ</sequence>
<accession>K3YNA7</accession>
<evidence type="ECO:0000256" key="4">
    <source>
        <dbReference type="SAM" id="MobiDB-lite"/>
    </source>
</evidence>
<proteinExistence type="inferred from homology"/>
<feature type="domain" description="Ubiquitin-like protease family profile" evidence="5">
    <location>
        <begin position="76"/>
        <end position="176"/>
    </location>
</feature>
<dbReference type="GO" id="GO:0006508">
    <property type="term" value="P:proteolysis"/>
    <property type="evidence" value="ECO:0007669"/>
    <property type="project" value="UniProtKB-KW"/>
</dbReference>
<dbReference type="OMA" id="INDEHNQ"/>
<reference evidence="7" key="1">
    <citation type="journal article" date="2012" name="Nat. Biotechnol.">
        <title>Reference genome sequence of the model plant Setaria.</title>
        <authorList>
            <person name="Bennetzen J.L."/>
            <person name="Schmutz J."/>
            <person name="Wang H."/>
            <person name="Percifield R."/>
            <person name="Hawkins J."/>
            <person name="Pontaroli A.C."/>
            <person name="Estep M."/>
            <person name="Feng L."/>
            <person name="Vaughn J.N."/>
            <person name="Grimwood J."/>
            <person name="Jenkins J."/>
            <person name="Barry K."/>
            <person name="Lindquist E."/>
            <person name="Hellsten U."/>
            <person name="Deshpande S."/>
            <person name="Wang X."/>
            <person name="Wu X."/>
            <person name="Mitros T."/>
            <person name="Triplett J."/>
            <person name="Yang X."/>
            <person name="Ye C.Y."/>
            <person name="Mauro-Herrera M."/>
            <person name="Wang L."/>
            <person name="Li P."/>
            <person name="Sharma M."/>
            <person name="Sharma R."/>
            <person name="Ronald P.C."/>
            <person name="Panaud O."/>
            <person name="Kellogg E.A."/>
            <person name="Brutnell T.P."/>
            <person name="Doust A.N."/>
            <person name="Tuskan G.A."/>
            <person name="Rokhsar D."/>
            <person name="Devos K.M."/>
        </authorList>
    </citation>
    <scope>NUCLEOTIDE SEQUENCE [LARGE SCALE GENOMIC DNA]</scope>
    <source>
        <strain evidence="7">cv. Yugu1</strain>
    </source>
</reference>
<dbReference type="GO" id="GO:0008234">
    <property type="term" value="F:cysteine-type peptidase activity"/>
    <property type="evidence" value="ECO:0007669"/>
    <property type="project" value="InterPro"/>
</dbReference>
<dbReference type="InParanoid" id="K3YNA7"/>
<dbReference type="Pfam" id="PF02902">
    <property type="entry name" value="Peptidase_C48"/>
    <property type="match status" value="1"/>
</dbReference>
<dbReference type="InterPro" id="IPR003653">
    <property type="entry name" value="Peptidase_C48_C"/>
</dbReference>
<evidence type="ECO:0000313" key="7">
    <source>
        <dbReference type="Proteomes" id="UP000004995"/>
    </source>
</evidence>
<evidence type="ECO:0000256" key="2">
    <source>
        <dbReference type="ARBA" id="ARBA00022670"/>
    </source>
</evidence>